<dbReference type="PANTHER" id="PTHR43834">
    <property type="entry name" value="GTPASE DER"/>
    <property type="match status" value="1"/>
</dbReference>
<dbReference type="Pfam" id="PF00350">
    <property type="entry name" value="Dynamin_N"/>
    <property type="match status" value="1"/>
</dbReference>
<dbReference type="Proteomes" id="UP000006906">
    <property type="component" value="Chromosome 13"/>
</dbReference>
<dbReference type="InterPro" id="IPR027417">
    <property type="entry name" value="P-loop_NTPase"/>
</dbReference>
<gene>
    <name evidence="3" type="ORF">CHLRE_13g569000v5</name>
</gene>
<dbReference type="EMBL" id="CM008974">
    <property type="protein sequence ID" value="PNW73699.1"/>
    <property type="molecule type" value="Genomic_DNA"/>
</dbReference>
<dbReference type="ExpressionAtlas" id="A0A2K3CZM6">
    <property type="expression patterns" value="baseline"/>
</dbReference>
<name>A0A2K3CZM6_CHLRE</name>
<feature type="coiled-coil region" evidence="1">
    <location>
        <begin position="469"/>
        <end position="496"/>
    </location>
</feature>
<dbReference type="GO" id="GO:0009507">
    <property type="term" value="C:chloroplast"/>
    <property type="evidence" value="ECO:0000318"/>
    <property type="project" value="GO_Central"/>
</dbReference>
<dbReference type="RefSeq" id="XP_042917314.1">
    <property type="nucleotide sequence ID" value="XM_043069339.1"/>
</dbReference>
<proteinExistence type="predicted"/>
<keyword evidence="4" id="KW-1185">Reference proteome</keyword>
<protein>
    <recommendedName>
        <fullName evidence="2">Dynamin N-terminal domain-containing protein</fullName>
    </recommendedName>
</protein>
<dbReference type="PANTHER" id="PTHR43834:SF2">
    <property type="entry name" value="GTPASE DER"/>
    <property type="match status" value="1"/>
</dbReference>
<dbReference type="PaxDb" id="3055-EDP08968"/>
<reference evidence="3 4" key="1">
    <citation type="journal article" date="2007" name="Science">
        <title>The Chlamydomonas genome reveals the evolution of key animal and plant functions.</title>
        <authorList>
            <person name="Merchant S.S."/>
            <person name="Prochnik S.E."/>
            <person name="Vallon O."/>
            <person name="Harris E.H."/>
            <person name="Karpowicz S.J."/>
            <person name="Witman G.B."/>
            <person name="Terry A."/>
            <person name="Salamov A."/>
            <person name="Fritz-Laylin L.K."/>
            <person name="Marechal-Drouard L."/>
            <person name="Marshall W.F."/>
            <person name="Qu L.H."/>
            <person name="Nelson D.R."/>
            <person name="Sanderfoot A.A."/>
            <person name="Spalding M.H."/>
            <person name="Kapitonov V.V."/>
            <person name="Ren Q."/>
            <person name="Ferris P."/>
            <person name="Lindquist E."/>
            <person name="Shapiro H."/>
            <person name="Lucas S.M."/>
            <person name="Grimwood J."/>
            <person name="Schmutz J."/>
            <person name="Cardol P."/>
            <person name="Cerutti H."/>
            <person name="Chanfreau G."/>
            <person name="Chen C.L."/>
            <person name="Cognat V."/>
            <person name="Croft M.T."/>
            <person name="Dent R."/>
            <person name="Dutcher S."/>
            <person name="Fernandez E."/>
            <person name="Fukuzawa H."/>
            <person name="Gonzalez-Ballester D."/>
            <person name="Gonzalez-Halphen D."/>
            <person name="Hallmann A."/>
            <person name="Hanikenne M."/>
            <person name="Hippler M."/>
            <person name="Inwood W."/>
            <person name="Jabbari K."/>
            <person name="Kalanon M."/>
            <person name="Kuras R."/>
            <person name="Lefebvre P.A."/>
            <person name="Lemaire S.D."/>
            <person name="Lobanov A.V."/>
            <person name="Lohr M."/>
            <person name="Manuell A."/>
            <person name="Meier I."/>
            <person name="Mets L."/>
            <person name="Mittag M."/>
            <person name="Mittelmeier T."/>
            <person name="Moroney J.V."/>
            <person name="Moseley J."/>
            <person name="Napoli C."/>
            <person name="Nedelcu A.M."/>
            <person name="Niyogi K."/>
            <person name="Novoselov S.V."/>
            <person name="Paulsen I.T."/>
            <person name="Pazour G."/>
            <person name="Purton S."/>
            <person name="Ral J.P."/>
            <person name="Riano-Pachon D.M."/>
            <person name="Riekhof W."/>
            <person name="Rymarquis L."/>
            <person name="Schroda M."/>
            <person name="Stern D."/>
            <person name="Umen J."/>
            <person name="Willows R."/>
            <person name="Wilson N."/>
            <person name="Zimmer S.L."/>
            <person name="Allmer J."/>
            <person name="Balk J."/>
            <person name="Bisova K."/>
            <person name="Chen C.J."/>
            <person name="Elias M."/>
            <person name="Gendler K."/>
            <person name="Hauser C."/>
            <person name="Lamb M.R."/>
            <person name="Ledford H."/>
            <person name="Long J.C."/>
            <person name="Minagawa J."/>
            <person name="Page M.D."/>
            <person name="Pan J."/>
            <person name="Pootakham W."/>
            <person name="Roje S."/>
            <person name="Rose A."/>
            <person name="Stahlberg E."/>
            <person name="Terauchi A.M."/>
            <person name="Yang P."/>
            <person name="Ball S."/>
            <person name="Bowler C."/>
            <person name="Dieckmann C.L."/>
            <person name="Gladyshev V.N."/>
            <person name="Green P."/>
            <person name="Jorgensen R."/>
            <person name="Mayfield S."/>
            <person name="Mueller-Roeber B."/>
            <person name="Rajamani S."/>
            <person name="Sayre R.T."/>
            <person name="Brokstein P."/>
            <person name="Dubchak I."/>
            <person name="Goodstein D."/>
            <person name="Hornick L."/>
            <person name="Huang Y.W."/>
            <person name="Jhaveri J."/>
            <person name="Luo Y."/>
            <person name="Martinez D."/>
            <person name="Ngau W.C."/>
            <person name="Otillar B."/>
            <person name="Poliakov A."/>
            <person name="Porter A."/>
            <person name="Szajkowski L."/>
            <person name="Werner G."/>
            <person name="Zhou K."/>
            <person name="Grigoriev I.V."/>
            <person name="Rokhsar D.S."/>
            <person name="Grossman A.R."/>
        </authorList>
    </citation>
    <scope>NUCLEOTIDE SEQUENCE [LARGE SCALE GENOMIC DNA]</scope>
    <source>
        <strain evidence="4">CC-503</strain>
    </source>
</reference>
<feature type="coiled-coil region" evidence="1">
    <location>
        <begin position="689"/>
        <end position="716"/>
    </location>
</feature>
<accession>A0A2K3CZM6</accession>
<dbReference type="AlphaFoldDB" id="A0A2K3CZM6"/>
<dbReference type="SUPFAM" id="SSF52540">
    <property type="entry name" value="P-loop containing nucleoside triphosphate hydrolases"/>
    <property type="match status" value="1"/>
</dbReference>
<dbReference type="Gramene" id="PNW73699">
    <property type="protein sequence ID" value="PNW73699"/>
    <property type="gene ID" value="CHLRE_13g569000v5"/>
</dbReference>
<evidence type="ECO:0000259" key="2">
    <source>
        <dbReference type="Pfam" id="PF00350"/>
    </source>
</evidence>
<dbReference type="InterPro" id="IPR045063">
    <property type="entry name" value="Dynamin_N"/>
</dbReference>
<evidence type="ECO:0000256" key="1">
    <source>
        <dbReference type="SAM" id="Coils"/>
    </source>
</evidence>
<feature type="domain" description="Dynamin N-terminal" evidence="2">
    <location>
        <begin position="62"/>
        <end position="226"/>
    </location>
</feature>
<dbReference type="Gene3D" id="3.40.50.300">
    <property type="entry name" value="P-loop containing nucleotide triphosphate hydrolases"/>
    <property type="match status" value="1"/>
</dbReference>
<sequence>MAAPEQTQKTKSDELLEGQRKIERLLARARSLVATCGEPGDAHIAVAGGLLDARSRDDEVTVAVVGLMKCGKSSLLNALCGTNLMPMDIPASTACVVRIVHEASAVVPSMVETTADGAILLAITGEAAIHNRLKELNAAGRANEHAGGTTVEIRVRLPALEHWRSDAPYRLVLLDTPGPNEAGARHLGLQVDRVLENADCILYLLDFTKMGTSDEKVLLDQLKSLNPALLQSISSRLFFVVNKIDVQAPGALQPPDTPKYVADYVKRQLDTVIDSSQVLLVSAAHARLSRLVRENRASQLDMRHFKQIVYGMRGMDKEYSAQELFTASVELETSCDIKLLEEIVLGYLAEHGGYVKLQAKASELPKRLQQLHNFLALYEAGLRKDEAEMKAEAAKLAEQLSTVKTEAQATMGTSQILTEPLEAKIRAMFEEKRLSLVNQLCRVVDGGKDQETSSGHRGVWETVRKKYPSLSSQQDKEELRDQLEELEAYVVQALEAELRTWAQTLVHTVESEHGRLVSNVDAEIEKFSRRVEEVVGKALNVTLQKADLNLPRTLRIDFDSNVDSFMGSGIRSATQQMQEVIQKTIDYYVWVSGPFNWGGRWEKQTAQREEVKVWEVKRFEPNADSVKAYFTECINHTLRRNEEAFDKAIGLAAAEYIGQAIQAVDGYTNRFLVATISATRAIEKGVEKRRELAQRVKDVLTSLAELEGEAGELEQETWALAPNAGGVAQ</sequence>
<dbReference type="GeneID" id="5719102"/>
<organism evidence="3 4">
    <name type="scientific">Chlamydomonas reinhardtii</name>
    <name type="common">Chlamydomonas smithii</name>
    <dbReference type="NCBI Taxonomy" id="3055"/>
    <lineage>
        <taxon>Eukaryota</taxon>
        <taxon>Viridiplantae</taxon>
        <taxon>Chlorophyta</taxon>
        <taxon>core chlorophytes</taxon>
        <taxon>Chlorophyceae</taxon>
        <taxon>CS clade</taxon>
        <taxon>Chlamydomonadales</taxon>
        <taxon>Chlamydomonadaceae</taxon>
        <taxon>Chlamydomonas</taxon>
    </lineage>
</organism>
<dbReference type="OrthoDB" id="9984778at2759"/>
<dbReference type="KEGG" id="cre:CHLRE_13g569000v5"/>
<dbReference type="InParanoid" id="A0A2K3CZM6"/>
<evidence type="ECO:0000313" key="4">
    <source>
        <dbReference type="Proteomes" id="UP000006906"/>
    </source>
</evidence>
<evidence type="ECO:0000313" key="3">
    <source>
        <dbReference type="EMBL" id="PNW73699.1"/>
    </source>
</evidence>
<keyword evidence="1" id="KW-0175">Coiled coil</keyword>